<sequence>MRVNKRIGLILGVPSDTRNRFIQGSGIGSTNYSVMRAKINRASQKRAVTTTTTTNTQILNMQIPNMPTQNQLTAHKAKAIVITCMDFRLIDDAVLFFNSIGLNNNYDGFILAGASLGYNQAVYSAWSETFDKHIELAEQLHDIIEVIVIDHMQCGAYKIFYNLPSIPRADEIALHNENFIKFKQTINQKYPHLTVITYLMDLDGSIIAL</sequence>
<dbReference type="GO" id="GO:0004089">
    <property type="term" value="F:carbonate dehydratase activity"/>
    <property type="evidence" value="ECO:0007669"/>
    <property type="project" value="InterPro"/>
</dbReference>
<dbReference type="AlphaFoldDB" id="A0A6C0EZ50"/>
<evidence type="ECO:0008006" key="2">
    <source>
        <dbReference type="Google" id="ProtNLM"/>
    </source>
</evidence>
<protein>
    <recommendedName>
        <fullName evidence="2">Carbonic anhydrase</fullName>
    </recommendedName>
</protein>
<name>A0A6C0EZ50_9ZZZZ</name>
<organism evidence="1">
    <name type="scientific">viral metagenome</name>
    <dbReference type="NCBI Taxonomy" id="1070528"/>
    <lineage>
        <taxon>unclassified sequences</taxon>
        <taxon>metagenomes</taxon>
        <taxon>organismal metagenomes</taxon>
    </lineage>
</organism>
<accession>A0A6C0EZ50</accession>
<proteinExistence type="predicted"/>
<dbReference type="EMBL" id="MN738969">
    <property type="protein sequence ID" value="QHT33589.1"/>
    <property type="molecule type" value="Genomic_DNA"/>
</dbReference>
<dbReference type="InterPro" id="IPR036874">
    <property type="entry name" value="Carbonic_anhydrase_sf"/>
</dbReference>
<dbReference type="GO" id="GO:0008270">
    <property type="term" value="F:zinc ion binding"/>
    <property type="evidence" value="ECO:0007669"/>
    <property type="project" value="InterPro"/>
</dbReference>
<dbReference type="SUPFAM" id="SSF53056">
    <property type="entry name" value="beta-carbonic anhydrase, cab"/>
    <property type="match status" value="1"/>
</dbReference>
<evidence type="ECO:0000313" key="1">
    <source>
        <dbReference type="EMBL" id="QHT33589.1"/>
    </source>
</evidence>
<dbReference type="Gene3D" id="3.40.1050.10">
    <property type="entry name" value="Carbonic anhydrase"/>
    <property type="match status" value="1"/>
</dbReference>
<reference evidence="1" key="1">
    <citation type="journal article" date="2020" name="Nature">
        <title>Giant virus diversity and host interactions through global metagenomics.</title>
        <authorList>
            <person name="Schulz F."/>
            <person name="Roux S."/>
            <person name="Paez-Espino D."/>
            <person name="Jungbluth S."/>
            <person name="Walsh D.A."/>
            <person name="Denef V.J."/>
            <person name="McMahon K.D."/>
            <person name="Konstantinidis K.T."/>
            <person name="Eloe-Fadrosh E.A."/>
            <person name="Kyrpides N.C."/>
            <person name="Woyke T."/>
        </authorList>
    </citation>
    <scope>NUCLEOTIDE SEQUENCE</scope>
    <source>
        <strain evidence="1">GVMAG-M-3300009161-36</strain>
    </source>
</reference>